<dbReference type="EMBL" id="ML977601">
    <property type="protein sequence ID" value="KAF1998726.1"/>
    <property type="molecule type" value="Genomic_DNA"/>
</dbReference>
<feature type="compositionally biased region" description="Low complexity" evidence="1">
    <location>
        <begin position="51"/>
        <end position="60"/>
    </location>
</feature>
<gene>
    <name evidence="2" type="ORF">P154DRAFT_243241</name>
</gene>
<dbReference type="Proteomes" id="UP000799779">
    <property type="component" value="Unassembled WGS sequence"/>
</dbReference>
<evidence type="ECO:0000313" key="3">
    <source>
        <dbReference type="Proteomes" id="UP000799779"/>
    </source>
</evidence>
<keyword evidence="3" id="KW-1185">Reference proteome</keyword>
<evidence type="ECO:0000256" key="1">
    <source>
        <dbReference type="SAM" id="MobiDB-lite"/>
    </source>
</evidence>
<evidence type="ECO:0000313" key="2">
    <source>
        <dbReference type="EMBL" id="KAF1998726.1"/>
    </source>
</evidence>
<organism evidence="2 3">
    <name type="scientific">Amniculicola lignicola CBS 123094</name>
    <dbReference type="NCBI Taxonomy" id="1392246"/>
    <lineage>
        <taxon>Eukaryota</taxon>
        <taxon>Fungi</taxon>
        <taxon>Dikarya</taxon>
        <taxon>Ascomycota</taxon>
        <taxon>Pezizomycotina</taxon>
        <taxon>Dothideomycetes</taxon>
        <taxon>Pleosporomycetidae</taxon>
        <taxon>Pleosporales</taxon>
        <taxon>Amniculicolaceae</taxon>
        <taxon>Amniculicola</taxon>
    </lineage>
</organism>
<accession>A0A6A5WM65</accession>
<feature type="region of interest" description="Disordered" evidence="1">
    <location>
        <begin position="45"/>
        <end position="68"/>
    </location>
</feature>
<reference evidence="2" key="1">
    <citation type="journal article" date="2020" name="Stud. Mycol.">
        <title>101 Dothideomycetes genomes: a test case for predicting lifestyles and emergence of pathogens.</title>
        <authorList>
            <person name="Haridas S."/>
            <person name="Albert R."/>
            <person name="Binder M."/>
            <person name="Bloem J."/>
            <person name="Labutti K."/>
            <person name="Salamov A."/>
            <person name="Andreopoulos B."/>
            <person name="Baker S."/>
            <person name="Barry K."/>
            <person name="Bills G."/>
            <person name="Bluhm B."/>
            <person name="Cannon C."/>
            <person name="Castanera R."/>
            <person name="Culley D."/>
            <person name="Daum C."/>
            <person name="Ezra D."/>
            <person name="Gonzalez J."/>
            <person name="Henrissat B."/>
            <person name="Kuo A."/>
            <person name="Liang C."/>
            <person name="Lipzen A."/>
            <person name="Lutzoni F."/>
            <person name="Magnuson J."/>
            <person name="Mondo S."/>
            <person name="Nolan M."/>
            <person name="Ohm R."/>
            <person name="Pangilinan J."/>
            <person name="Park H.-J."/>
            <person name="Ramirez L."/>
            <person name="Alfaro M."/>
            <person name="Sun H."/>
            <person name="Tritt A."/>
            <person name="Yoshinaga Y."/>
            <person name="Zwiers L.-H."/>
            <person name="Turgeon B."/>
            <person name="Goodwin S."/>
            <person name="Spatafora J."/>
            <person name="Crous P."/>
            <person name="Grigoriev I."/>
        </authorList>
    </citation>
    <scope>NUCLEOTIDE SEQUENCE</scope>
    <source>
        <strain evidence="2">CBS 123094</strain>
    </source>
</reference>
<sequence length="133" mass="14427">MAARGCTGRVRPWWYACDEAGTASAPAITKYLGIFCTAAPSHIPSHHHHLLTTPDLASPASLPPPLSPQPPLLPLASLPHLLPQPSLRCPVSAFDASSSPLPRQDRSCNLPPMPLASDQKCRCRPHLHQRKRI</sequence>
<name>A0A6A5WM65_9PLEO</name>
<dbReference type="AlphaFoldDB" id="A0A6A5WM65"/>
<proteinExistence type="predicted"/>
<protein>
    <submittedName>
        <fullName evidence="2">Uncharacterized protein</fullName>
    </submittedName>
</protein>